<dbReference type="EMBL" id="JATAAI010000010">
    <property type="protein sequence ID" value="KAK1742623.1"/>
    <property type="molecule type" value="Genomic_DNA"/>
</dbReference>
<protein>
    <submittedName>
        <fullName evidence="2">Uncharacterized protein</fullName>
    </submittedName>
</protein>
<sequence>MMLQIFTHHLLLVRLPRRGPSFDFHCLLSARASKTGSSADSSIGRLLASNVVRKGITENVSESIQLTILRDLATMCRSSVGHTTPDGGTDARRSLGDDKGKSMNRHQLQVALIEISHIVVAVGEAGASSLEDLHPILQDCLSHPDHGVRHEAAAVYAAIAQAFPSEGRKFAIESLSGFSANLDAISSLSFKIASTPTPAPRKRFGRPRTNTNENSSIIPPADELLRHQATLHGNALAVSMLMHEFPHCHGGVATAIVSKTFEVAAKLLHCQFDEKLTSVNPTAACTCVRAGYCLLSGALTMGIDAIIPHVSTIFSCWQGSSMAVLPGVSKLSSSHDLMCVEAMLSSVVCFLKFCPTLLLAVPDALTRLTAILEKIFPLISSGGKFESEKNTAVGKSRLSSARASVMEAYSWLPPGSFPMSADRIFSFAVSQIQELTENDVLCSILDALVSKEDKLIDAHSFERAVSPGQIGGSVALDNNISLRSSDVVHHNEREAILHLLAWRKKLRTRMQGDDCCTSPILGAYLRDGNDKCSPTPLHEVGRWREPLDPIGTSKVRLLDCCIHVFAATFGLQDGQTQAEALQMLEFMYNAAQPEKTTNRFNVSSSLIAESQGKLKSPEEDVPSTNLTAAVLACLQAHPLYEATHDTLIGVGPPWMVRATDLLLRLLPTPSDIIRRGAAEGLALLATLGVSEDANTLQSTILHSLDEVMTGSIPGNSKMQETEILSYARAGSLLTLACIQRAAMRMTRTENERAESRSVVSSPRSRARENNSPPVMIMMTRLLPSLATQNFDGDSLLSRAYALHSFGILISNSLSKGELSSSQLQIAWKAVEAVETSFLSAWSAVTSDISKGREREKFAAEPTILGVILRVMTTLLPWLESLQNLDKWIASRFACYASTILEHCSHPVVCFEGSVFFERLSEHRGLIEPSCCCVVNTDNAATVAMPFLLFALKTPIAKVIADEDVDFSGCHGPIDVQRSAVMCLKGVFTSEKNLNDLTFDAGKTVLEFLHDRCGRRRFEHFSEFRSLSLPRSVVNDFEDCQLIEAETIALVQMILAVQLGGEDLDENSYRCLQWLLWSVSLISGDSLKPGQDEPEIEMSIAGLIERSSFIARSSASPIVKVSNPPRWQLKCVAANIASLTMASLLEMKENPSIFNYQSARARCTEMLQKEGNEVYGVSLHSFPVLHLEELVTTACIASAATSNNSELPSVQVSGLRFLITVLKAFGEELDASTNDGTSVLEQYSSQIISAVRHALNAESLLEESVATSGFHRLFAAGCDALFVMINGGFVSEPVVIRRLLQPLLLTSEDVPFTAFGGKDEKLLMKSNHVTDDSRSFPLFRLSKLCFAARVSMMIEVGDMNQSAVSVINGELEKEVVGRAVHSAAAAMDGFLLSKAHKKQSGGELPSTGLTFANLSDVDELIVDELVENWPVLATSSVVSLVKAINDASEERSAQRETMELWLSKLLPIILIGLREALSEFKPGQSKSSASEAAALFICALRLLVGNNTSMELCSDELGNIISMVTDSVLFQLLGLSDSDSGGTHPLILPQSVFEDCTILMQQACGFIEDLCNNHSDTAVTDLALLSHSVMKPLVALQEKQIKLHTNYSIILSSCIRSSVILLRCQREGDRMQLEKALVQLSLSTLKDMSDHPSELSKELKEPCLSLLRSCSSDTSLQAGEWGEISTYSVSNELWDAWAIVCASLAPGIGIKSSIYAMKGALGDIANTSRHAGAIVALRVALHSAGTEDPSLVCFVLHHVGFEVLQLLRAYSLRLAPALEGFDENRVNVCAEAVKVNMIAFQYLSTTPGEEGTSASFLLALFQVLVESVSFNGLPGNLLDTRNTGADENIGRMCAQVFVHVVRSNPLVFKSTISAMAAESRTILENAVRADMSGYAAPKREKKKLSLKGFR</sequence>
<dbReference type="InterPro" id="IPR046837">
    <property type="entry name" value="Laa1/Sip1/HEATR5-like_HEAT"/>
</dbReference>
<dbReference type="Proteomes" id="UP001224775">
    <property type="component" value="Unassembled WGS sequence"/>
</dbReference>
<gene>
    <name evidence="2" type="ORF">QTG54_006220</name>
</gene>
<organism evidence="2 3">
    <name type="scientific">Skeletonema marinoi</name>
    <dbReference type="NCBI Taxonomy" id="267567"/>
    <lineage>
        <taxon>Eukaryota</taxon>
        <taxon>Sar</taxon>
        <taxon>Stramenopiles</taxon>
        <taxon>Ochrophyta</taxon>
        <taxon>Bacillariophyta</taxon>
        <taxon>Coscinodiscophyceae</taxon>
        <taxon>Thalassiosirophycidae</taxon>
        <taxon>Thalassiosirales</taxon>
        <taxon>Skeletonemataceae</taxon>
        <taxon>Skeletonema</taxon>
        <taxon>Skeletonema marinoi-dohrnii complex</taxon>
    </lineage>
</organism>
<evidence type="ECO:0000256" key="1">
    <source>
        <dbReference type="SAM" id="MobiDB-lite"/>
    </source>
</evidence>
<evidence type="ECO:0000313" key="2">
    <source>
        <dbReference type="EMBL" id="KAK1742623.1"/>
    </source>
</evidence>
<keyword evidence="3" id="KW-1185">Reference proteome</keyword>
<comment type="caution">
    <text evidence="2">The sequence shown here is derived from an EMBL/GenBank/DDBJ whole genome shotgun (WGS) entry which is preliminary data.</text>
</comment>
<dbReference type="InterPro" id="IPR040108">
    <property type="entry name" value="Laa1/Sip1/HEATR5"/>
</dbReference>
<evidence type="ECO:0000313" key="3">
    <source>
        <dbReference type="Proteomes" id="UP001224775"/>
    </source>
</evidence>
<name>A0AAD8YBC1_9STRA</name>
<dbReference type="Pfam" id="PF20210">
    <property type="entry name" value="Laa1_Sip1_HTR5"/>
    <property type="match status" value="1"/>
</dbReference>
<accession>A0AAD8YBC1</accession>
<feature type="region of interest" description="Disordered" evidence="1">
    <location>
        <begin position="198"/>
        <end position="217"/>
    </location>
</feature>
<dbReference type="PANTHER" id="PTHR21663:SF0">
    <property type="entry name" value="HEAT REPEAT-CONTAINING PROTEIN 5B"/>
    <property type="match status" value="1"/>
</dbReference>
<proteinExistence type="predicted"/>
<dbReference type="PANTHER" id="PTHR21663">
    <property type="entry name" value="HYPOTHETICAL HEAT DOMAIN-CONTAINING"/>
    <property type="match status" value="1"/>
</dbReference>
<reference evidence="2" key="1">
    <citation type="submission" date="2023-06" db="EMBL/GenBank/DDBJ databases">
        <title>Survivors Of The Sea: Transcriptome response of Skeletonema marinoi to long-term dormancy.</title>
        <authorList>
            <person name="Pinder M.I.M."/>
            <person name="Kourtchenko O."/>
            <person name="Robertson E.K."/>
            <person name="Larsson T."/>
            <person name="Maumus F."/>
            <person name="Osuna-Cruz C.M."/>
            <person name="Vancaester E."/>
            <person name="Stenow R."/>
            <person name="Vandepoele K."/>
            <person name="Ploug H."/>
            <person name="Bruchert V."/>
            <person name="Godhe A."/>
            <person name="Topel M."/>
        </authorList>
    </citation>
    <scope>NUCLEOTIDE SEQUENCE</scope>
    <source>
        <strain evidence="2">R05AC</strain>
    </source>
</reference>
<feature type="compositionally biased region" description="Basic and acidic residues" evidence="1">
    <location>
        <begin position="89"/>
        <end position="101"/>
    </location>
</feature>
<dbReference type="InterPro" id="IPR016024">
    <property type="entry name" value="ARM-type_fold"/>
</dbReference>
<feature type="compositionally biased region" description="Polar residues" evidence="1">
    <location>
        <begin position="208"/>
        <end position="217"/>
    </location>
</feature>
<dbReference type="SUPFAM" id="SSF48371">
    <property type="entry name" value="ARM repeat"/>
    <property type="match status" value="2"/>
</dbReference>
<feature type="region of interest" description="Disordered" evidence="1">
    <location>
        <begin position="747"/>
        <end position="770"/>
    </location>
</feature>
<feature type="region of interest" description="Disordered" evidence="1">
    <location>
        <begin position="79"/>
        <end position="101"/>
    </location>
</feature>